<keyword evidence="6" id="KW-1185">Reference proteome</keyword>
<dbReference type="PANTHER" id="PTHR46368">
    <property type="match status" value="1"/>
</dbReference>
<dbReference type="EMBL" id="GL833127">
    <property type="protein sequence ID" value="EGB08477.1"/>
    <property type="molecule type" value="Genomic_DNA"/>
</dbReference>
<sequence length="432" mass="47323">MLATTTPQAHDNGYPDFTPLRLGLLGLSPHSRTLVDAARQSQRCAIVAAAVRDEKRLAAWGEEEDLAGVRFYESYNELLRDDNVDAVYIGLPTAQHMVWCCAAAKMHKHVLVEKPLAGELSDALVMRRACAEEDVVLMDSTMFPYHERTEQILTEIRNPRDFGEVRRVTAAFSFGATEQFLRGSESARAAEDDPLGCLGDLGWYCARAGLLAFGPDANPKSCQATVTDSNAQGVPLDVAGVCYFDDERKKVLSFHCSFLHPLRQWLEVVGDHKVLTCDDFVIPRFAKDCAYTVESFPWNSSPLVDLHSCVVAVKNETRVLNAHAQRVRLLDTFADLCLELFDGRDAARKTAMDDAVLTQALVSCLVESCRQNGALLSMGDTSPLDSDADPPPLFVDAAERPAPPPPPPDDPPKAKKPKAAGKKRKLSGDAAK</sequence>
<dbReference type="RefSeq" id="XP_009036490.1">
    <property type="nucleotide sequence ID" value="XM_009038242.1"/>
</dbReference>
<dbReference type="Pfam" id="PF01408">
    <property type="entry name" value="GFO_IDH_MocA"/>
    <property type="match status" value="1"/>
</dbReference>
<protein>
    <submittedName>
        <fullName evidence="5">Uncharacterized protein</fullName>
    </submittedName>
</protein>
<dbReference type="InParanoid" id="F0Y7R2"/>
<feature type="domain" description="Gfo/Idh/MocA-like oxidoreductase N-terminal" evidence="3">
    <location>
        <begin position="21"/>
        <end position="138"/>
    </location>
</feature>
<dbReference type="AlphaFoldDB" id="F0Y7R2"/>
<dbReference type="KEGG" id="aaf:AURANDRAFT_26071"/>
<organism evidence="6">
    <name type="scientific">Aureococcus anophagefferens</name>
    <name type="common">Harmful bloom alga</name>
    <dbReference type="NCBI Taxonomy" id="44056"/>
    <lineage>
        <taxon>Eukaryota</taxon>
        <taxon>Sar</taxon>
        <taxon>Stramenopiles</taxon>
        <taxon>Ochrophyta</taxon>
        <taxon>Pelagophyceae</taxon>
        <taxon>Pelagomonadales</taxon>
        <taxon>Pelagomonadaceae</taxon>
        <taxon>Aureococcus</taxon>
    </lineage>
</organism>
<feature type="compositionally biased region" description="Basic residues" evidence="2">
    <location>
        <begin position="414"/>
        <end position="425"/>
    </location>
</feature>
<comment type="similarity">
    <text evidence="1">Belongs to the Gfo/Idh/MocA family.</text>
</comment>
<evidence type="ECO:0000256" key="1">
    <source>
        <dbReference type="ARBA" id="ARBA00010928"/>
    </source>
</evidence>
<dbReference type="OrthoDB" id="2129491at2759"/>
<accession>F0Y7R2</accession>
<feature type="domain" description="GFO/IDH/MocA-like oxidoreductase" evidence="4">
    <location>
        <begin position="161"/>
        <end position="273"/>
    </location>
</feature>
<proteinExistence type="inferred from homology"/>
<gene>
    <name evidence="5" type="ORF">AURANDRAFT_26071</name>
</gene>
<dbReference type="OMA" id="TRIMADI"/>
<dbReference type="InterPro" id="IPR055170">
    <property type="entry name" value="GFO_IDH_MocA-like_dom"/>
</dbReference>
<evidence type="ECO:0000313" key="6">
    <source>
        <dbReference type="Proteomes" id="UP000002729"/>
    </source>
</evidence>
<dbReference type="GO" id="GO:0000166">
    <property type="term" value="F:nucleotide binding"/>
    <property type="evidence" value="ECO:0007669"/>
    <property type="project" value="InterPro"/>
</dbReference>
<reference evidence="5 6" key="1">
    <citation type="journal article" date="2011" name="Proc. Natl. Acad. Sci. U.S.A.">
        <title>Niche of harmful alga Aureococcus anophagefferens revealed through ecogenomics.</title>
        <authorList>
            <person name="Gobler C.J."/>
            <person name="Berry D.L."/>
            <person name="Dyhrman S.T."/>
            <person name="Wilhelm S.W."/>
            <person name="Salamov A."/>
            <person name="Lobanov A.V."/>
            <person name="Zhang Y."/>
            <person name="Collier J.L."/>
            <person name="Wurch L.L."/>
            <person name="Kustka A.B."/>
            <person name="Dill B.D."/>
            <person name="Shah M."/>
            <person name="VerBerkmoes N.C."/>
            <person name="Kuo A."/>
            <person name="Terry A."/>
            <person name="Pangilinan J."/>
            <person name="Lindquist E.A."/>
            <person name="Lucas S."/>
            <person name="Paulsen I.T."/>
            <person name="Hattenrath-Lehmann T.K."/>
            <person name="Talmage S.C."/>
            <person name="Walker E.A."/>
            <person name="Koch F."/>
            <person name="Burson A.M."/>
            <person name="Marcoval M.A."/>
            <person name="Tang Y.Z."/>
            <person name="Lecleir G.R."/>
            <person name="Coyne K.J."/>
            <person name="Berg G.M."/>
            <person name="Bertrand E.M."/>
            <person name="Saito M.A."/>
            <person name="Gladyshev V.N."/>
            <person name="Grigoriev I.V."/>
        </authorList>
    </citation>
    <scope>NUCLEOTIDE SEQUENCE [LARGE SCALE GENOMIC DNA]</scope>
    <source>
        <strain evidence="6">CCMP 1984</strain>
    </source>
</reference>
<dbReference type="Gene3D" id="3.30.360.10">
    <property type="entry name" value="Dihydrodipicolinate Reductase, domain 2"/>
    <property type="match status" value="1"/>
</dbReference>
<dbReference type="InterPro" id="IPR036291">
    <property type="entry name" value="NAD(P)-bd_dom_sf"/>
</dbReference>
<evidence type="ECO:0000256" key="2">
    <source>
        <dbReference type="SAM" id="MobiDB-lite"/>
    </source>
</evidence>
<dbReference type="InterPro" id="IPR000683">
    <property type="entry name" value="Gfo/Idh/MocA-like_OxRdtase_N"/>
</dbReference>
<evidence type="ECO:0000259" key="4">
    <source>
        <dbReference type="Pfam" id="PF22725"/>
    </source>
</evidence>
<dbReference type="Gene3D" id="3.40.50.720">
    <property type="entry name" value="NAD(P)-binding Rossmann-like Domain"/>
    <property type="match status" value="1"/>
</dbReference>
<evidence type="ECO:0000313" key="5">
    <source>
        <dbReference type="EMBL" id="EGB08477.1"/>
    </source>
</evidence>
<dbReference type="SUPFAM" id="SSF55347">
    <property type="entry name" value="Glyceraldehyde-3-phosphate dehydrogenase-like, C-terminal domain"/>
    <property type="match status" value="1"/>
</dbReference>
<dbReference type="PANTHER" id="PTHR46368:SF4">
    <property type="entry name" value="OS10G0403700 PROTEIN"/>
    <property type="match status" value="1"/>
</dbReference>
<dbReference type="GeneID" id="20220147"/>
<dbReference type="Pfam" id="PF22725">
    <property type="entry name" value="GFO_IDH_MocA_C3"/>
    <property type="match status" value="1"/>
</dbReference>
<feature type="region of interest" description="Disordered" evidence="2">
    <location>
        <begin position="378"/>
        <end position="432"/>
    </location>
</feature>
<dbReference type="eggNOG" id="KOG2741">
    <property type="taxonomic scope" value="Eukaryota"/>
</dbReference>
<dbReference type="SUPFAM" id="SSF51735">
    <property type="entry name" value="NAD(P)-binding Rossmann-fold domains"/>
    <property type="match status" value="1"/>
</dbReference>
<name>F0Y7R2_AURAN</name>
<dbReference type="Proteomes" id="UP000002729">
    <property type="component" value="Unassembled WGS sequence"/>
</dbReference>
<evidence type="ECO:0000259" key="3">
    <source>
        <dbReference type="Pfam" id="PF01408"/>
    </source>
</evidence>